<feature type="transmembrane region" description="Helical" evidence="1">
    <location>
        <begin position="121"/>
        <end position="140"/>
    </location>
</feature>
<keyword evidence="1" id="KW-0472">Membrane</keyword>
<keyword evidence="1" id="KW-1133">Transmembrane helix</keyword>
<protein>
    <submittedName>
        <fullName evidence="2">Flippase-like domain-containing protein</fullName>
    </submittedName>
</protein>
<reference evidence="2 3" key="1">
    <citation type="journal article" date="2020" name="ISME J.">
        <title>Comparative genomics reveals insights into cyanobacterial evolution and habitat adaptation.</title>
        <authorList>
            <person name="Chen M.Y."/>
            <person name="Teng W.K."/>
            <person name="Zhao L."/>
            <person name="Hu C.X."/>
            <person name="Zhou Y.K."/>
            <person name="Han B.P."/>
            <person name="Song L.R."/>
            <person name="Shu W.S."/>
        </authorList>
    </citation>
    <scope>NUCLEOTIDE SEQUENCE [LARGE SCALE GENOMIC DNA]</scope>
    <source>
        <strain evidence="2 3">FACHB-130</strain>
    </source>
</reference>
<keyword evidence="3" id="KW-1185">Reference proteome</keyword>
<comment type="caution">
    <text evidence="2">The sequence shown here is derived from an EMBL/GenBank/DDBJ whole genome shotgun (WGS) entry which is preliminary data.</text>
</comment>
<gene>
    <name evidence="2" type="ORF">H6G74_08355</name>
</gene>
<organism evidence="2 3">
    <name type="scientific">Nostoc spongiaeforme FACHB-130</name>
    <dbReference type="NCBI Taxonomy" id="1357510"/>
    <lineage>
        <taxon>Bacteria</taxon>
        <taxon>Bacillati</taxon>
        <taxon>Cyanobacteriota</taxon>
        <taxon>Cyanophyceae</taxon>
        <taxon>Nostocales</taxon>
        <taxon>Nostocaceae</taxon>
        <taxon>Nostoc</taxon>
    </lineage>
</organism>
<sequence length="308" mass="33818">MKQFLRWLILGGTLFFVAKALKDNWVGVTTIRIDAAGWAILAIATGVTLLAHTWAGWIWTWVLHDLNQPVPSIPFIQAYLKTNIAKYLPGNVWHYYGRIMAAKNANISGGIATISVLLEPLLMAAAALIIVVLFGSQLAVTQTNLALQILQFVILFVILCGIHPWFLNPVIRLLYRLKNKKSLNSNQSPVTINLERYPFRPLLGEVGFLGLRSLGFILTMLAIYPINFSQFPLLFGGFSIAWLLGLVVPGAPGGIGVFEATAIALLQNRFPSAVVISAIALYRLISILAETSGAALAWLDERLVKTNN</sequence>
<feature type="transmembrane region" description="Helical" evidence="1">
    <location>
        <begin position="36"/>
        <end position="59"/>
    </location>
</feature>
<dbReference type="RefSeq" id="WP_190967220.1">
    <property type="nucleotide sequence ID" value="NZ_JACJTB010000007.1"/>
</dbReference>
<feature type="transmembrane region" description="Helical" evidence="1">
    <location>
        <begin position="273"/>
        <end position="299"/>
    </location>
</feature>
<evidence type="ECO:0000313" key="3">
    <source>
        <dbReference type="Proteomes" id="UP000603457"/>
    </source>
</evidence>
<feature type="transmembrane region" description="Helical" evidence="1">
    <location>
        <begin position="206"/>
        <end position="228"/>
    </location>
</feature>
<evidence type="ECO:0000313" key="2">
    <source>
        <dbReference type="EMBL" id="MBD2594341.1"/>
    </source>
</evidence>
<name>A0ABR8FU40_9NOSO</name>
<proteinExistence type="predicted"/>
<accession>A0ABR8FU40</accession>
<dbReference type="Proteomes" id="UP000603457">
    <property type="component" value="Unassembled WGS sequence"/>
</dbReference>
<feature type="transmembrane region" description="Helical" evidence="1">
    <location>
        <begin position="240"/>
        <end position="266"/>
    </location>
</feature>
<feature type="transmembrane region" description="Helical" evidence="1">
    <location>
        <begin position="152"/>
        <end position="175"/>
    </location>
</feature>
<dbReference type="EMBL" id="JACJTB010000007">
    <property type="protein sequence ID" value="MBD2594341.1"/>
    <property type="molecule type" value="Genomic_DNA"/>
</dbReference>
<evidence type="ECO:0000256" key="1">
    <source>
        <dbReference type="SAM" id="Phobius"/>
    </source>
</evidence>
<keyword evidence="1" id="KW-0812">Transmembrane</keyword>